<dbReference type="AlphaFoldDB" id="A0A4R9GA85"/>
<evidence type="ECO:0000313" key="2">
    <source>
        <dbReference type="Proteomes" id="UP000298458"/>
    </source>
</evidence>
<comment type="caution">
    <text evidence="1">The sequence shown here is derived from an EMBL/GenBank/DDBJ whole genome shotgun (WGS) entry which is preliminary data.</text>
</comment>
<dbReference type="RefSeq" id="WP_135768934.1">
    <property type="nucleotide sequence ID" value="NZ_RQET01000012.1"/>
</dbReference>
<accession>A0A4R9GA85</accession>
<evidence type="ECO:0000313" key="1">
    <source>
        <dbReference type="EMBL" id="TGK08564.1"/>
    </source>
</evidence>
<dbReference type="EMBL" id="RQET01000012">
    <property type="protein sequence ID" value="TGK08564.1"/>
    <property type="molecule type" value="Genomic_DNA"/>
</dbReference>
<reference evidence="1" key="1">
    <citation type="journal article" date="2019" name="PLoS Negl. Trop. Dis.">
        <title>Revisiting the worldwide diversity of Leptospira species in the environment.</title>
        <authorList>
            <person name="Vincent A.T."/>
            <person name="Schiettekatte O."/>
            <person name="Bourhy P."/>
            <person name="Veyrier F.J."/>
            <person name="Picardeau M."/>
        </authorList>
    </citation>
    <scope>NUCLEOTIDE SEQUENCE [LARGE SCALE GENOMIC DNA]</scope>
    <source>
        <strain evidence="1">SSW15</strain>
    </source>
</reference>
<evidence type="ECO:0008006" key="3">
    <source>
        <dbReference type="Google" id="ProtNLM"/>
    </source>
</evidence>
<protein>
    <recommendedName>
        <fullName evidence="3">Lipoprotein</fullName>
    </recommendedName>
</protein>
<gene>
    <name evidence="1" type="ORF">EHO60_14475</name>
</gene>
<sequence>MRFSVFLSGVSLLVFGCVSTGGPLPNTPLCTTSLNRPKITIEIDRLSLIKTIPEGADPVGSEALIRSSLYEYESYFETSFVEHAKKEGILFGDESSDLVLTFRIKDFGRVRPSSLYAGIGGSVLLGLGVAGIFSNPALGAEVLVVRVLRFLTAPYVYAKYVSTVTVELRVDAIHGAKNVYKTSENVIRWQKKSREESLRKDLEDLSIELAKTLRKNWNKVCDKRMPVVSS</sequence>
<dbReference type="Proteomes" id="UP000298458">
    <property type="component" value="Unassembled WGS sequence"/>
</dbReference>
<dbReference type="PROSITE" id="PS51257">
    <property type="entry name" value="PROKAR_LIPOPROTEIN"/>
    <property type="match status" value="1"/>
</dbReference>
<organism evidence="1 2">
    <name type="scientific">Leptospira fletcheri</name>
    <dbReference type="NCBI Taxonomy" id="2484981"/>
    <lineage>
        <taxon>Bacteria</taxon>
        <taxon>Pseudomonadati</taxon>
        <taxon>Spirochaetota</taxon>
        <taxon>Spirochaetia</taxon>
        <taxon>Leptospirales</taxon>
        <taxon>Leptospiraceae</taxon>
        <taxon>Leptospira</taxon>
    </lineage>
</organism>
<keyword evidence="2" id="KW-1185">Reference proteome</keyword>
<proteinExistence type="predicted"/>
<dbReference type="OrthoDB" id="9821547at2"/>
<name>A0A4R9GA85_9LEPT</name>